<gene>
    <name evidence="2" type="ORF">BS638_06395</name>
</gene>
<keyword evidence="1" id="KW-0472">Membrane</keyword>
<dbReference type="EMBL" id="MRAE01000011">
    <property type="protein sequence ID" value="OOO67155.1"/>
    <property type="molecule type" value="Genomic_DNA"/>
</dbReference>
<evidence type="ECO:0000313" key="2">
    <source>
        <dbReference type="EMBL" id="OOO67155.1"/>
    </source>
</evidence>
<evidence type="ECO:0000256" key="1">
    <source>
        <dbReference type="SAM" id="Phobius"/>
    </source>
</evidence>
<reference evidence="2 3" key="1">
    <citation type="submission" date="2016-12" db="EMBL/GenBank/DDBJ databases">
        <title>Clostridium tepidum sp. nov., a close relative of Clostridium sporogenes and Clostridium botulinum Group I.</title>
        <authorList>
            <person name="Dobritsa A.P."/>
            <person name="Kutumbaka K.K."/>
            <person name="Werner K."/>
            <person name="Wiedmann M."/>
            <person name="Asmus A."/>
            <person name="Samadpour M."/>
        </authorList>
    </citation>
    <scope>NUCLEOTIDE SEQUENCE [LARGE SCALE GENOMIC DNA]</scope>
    <source>
        <strain evidence="2 3">IEH 97212</strain>
    </source>
</reference>
<protein>
    <submittedName>
        <fullName evidence="2">Uncharacterized protein</fullName>
    </submittedName>
</protein>
<accession>A0A1S9IA70</accession>
<keyword evidence="1" id="KW-0812">Transmembrane</keyword>
<evidence type="ECO:0000313" key="3">
    <source>
        <dbReference type="Proteomes" id="UP000190256"/>
    </source>
</evidence>
<name>A0A1S9IA70_9CLOT</name>
<comment type="caution">
    <text evidence="2">The sequence shown here is derived from an EMBL/GenBank/DDBJ whole genome shotgun (WGS) entry which is preliminary data.</text>
</comment>
<organism evidence="2 3">
    <name type="scientific">Clostridium tepidum</name>
    <dbReference type="NCBI Taxonomy" id="1962263"/>
    <lineage>
        <taxon>Bacteria</taxon>
        <taxon>Bacillati</taxon>
        <taxon>Bacillota</taxon>
        <taxon>Clostridia</taxon>
        <taxon>Eubacteriales</taxon>
        <taxon>Clostridiaceae</taxon>
        <taxon>Clostridium</taxon>
    </lineage>
</organism>
<keyword evidence="1" id="KW-1133">Transmembrane helix</keyword>
<dbReference type="AlphaFoldDB" id="A0A1S9IA70"/>
<sequence>MSKRKNIIVLVVSLVVVGILSSVGTYYYFNTKKSNNTVKTQSTNITKNNENKINGYDISPLTKEQFQKAIELGKKYKDVEGGIKKQYGKSRSLDKFKETKGFALGIDTPYLEVAIVSQTISQKYIEPNIDNVIEELKKEKINLKDIDCMATVGGDDIDFIKDLHIVLRVYSESGKETVIQPKNIERNNFNGTTTPFFPESPVYYDVILGTFDSDKILPLKPKYLEIVVIYPDGFEVKEKFDYDKLNK</sequence>
<dbReference type="OrthoDB" id="1938234at2"/>
<proteinExistence type="predicted"/>
<feature type="transmembrane region" description="Helical" evidence="1">
    <location>
        <begin position="7"/>
        <end position="29"/>
    </location>
</feature>
<dbReference type="Proteomes" id="UP000190256">
    <property type="component" value="Unassembled WGS sequence"/>
</dbReference>
<dbReference type="RefSeq" id="WP_078054545.1">
    <property type="nucleotide sequence ID" value="NZ_MRAE01000011.1"/>
</dbReference>